<dbReference type="PANTHER" id="PTHR43177">
    <property type="entry name" value="PROTEIN NRFC"/>
    <property type="match status" value="1"/>
</dbReference>
<keyword evidence="2" id="KW-0479">Metal-binding</keyword>
<keyword evidence="1" id="KW-0004">4Fe-4S</keyword>
<keyword evidence="4" id="KW-0411">Iron-sulfur</keyword>
<dbReference type="Proteomes" id="UP000501253">
    <property type="component" value="Chromosome"/>
</dbReference>
<dbReference type="PROSITE" id="PS51379">
    <property type="entry name" value="4FE4S_FER_2"/>
    <property type="match status" value="2"/>
</dbReference>
<dbReference type="GO" id="GO:0046872">
    <property type="term" value="F:metal ion binding"/>
    <property type="evidence" value="ECO:0007669"/>
    <property type="project" value="UniProtKB-KW"/>
</dbReference>
<sequence length="252" mass="28738">MGAIKNSRRRTMAIIDVQWTEARVRMMEDLERALRKPIEKRRWAMVIDLGKCIGCTACTTACVAENHLPPGVVYRPVIYEETGKFPNVRARFIPRPCMHCDHPPCTKVCPAIATWKRPDGIVVVDYHKCIGCRYCIVACPYSARTFDKGYYWCDGTPEIPAYEKLPAFEYGKVWPREKREESPVGNVRKCHFCMHRIDKGLLPACMVTCLGDATYFGDANDPKSLVSELIGSPRAVRLKEHMGTKPFVFYLI</sequence>
<organism evidence="6 7">
    <name type="scientific">Thermosulfurimonas marina</name>
    <dbReference type="NCBI Taxonomy" id="2047767"/>
    <lineage>
        <taxon>Bacteria</taxon>
        <taxon>Pseudomonadati</taxon>
        <taxon>Thermodesulfobacteriota</taxon>
        <taxon>Thermodesulfobacteria</taxon>
        <taxon>Thermodesulfobacteriales</taxon>
        <taxon>Thermodesulfobacteriaceae</taxon>
        <taxon>Thermosulfurimonas</taxon>
    </lineage>
</organism>
<reference evidence="6 7" key="1">
    <citation type="submission" date="2019-08" db="EMBL/GenBank/DDBJ databases">
        <title>Complete genome sequence of Thermosulfurimonas marina SU872T, an anaerobic thermophilic chemolithoautotrophic bacterium isolated from a shallow marine hydrothermal vent.</title>
        <authorList>
            <person name="Allioux M."/>
            <person name="Jebbar M."/>
            <person name="Slobodkina G."/>
            <person name="Slobodkin A."/>
            <person name="Moalic Y."/>
            <person name="Frolova A."/>
            <person name="Shao Z."/>
            <person name="Alain K."/>
        </authorList>
    </citation>
    <scope>NUCLEOTIDE SEQUENCE [LARGE SCALE GENOMIC DNA]</scope>
    <source>
        <strain evidence="6 7">SU872</strain>
    </source>
</reference>
<dbReference type="Pfam" id="PF13247">
    <property type="entry name" value="Fer4_11"/>
    <property type="match status" value="2"/>
</dbReference>
<keyword evidence="3" id="KW-0408">Iron</keyword>
<dbReference type="CDD" id="cd10551">
    <property type="entry name" value="PsrB"/>
    <property type="match status" value="1"/>
</dbReference>
<keyword evidence="7" id="KW-1185">Reference proteome</keyword>
<evidence type="ECO:0000256" key="1">
    <source>
        <dbReference type="ARBA" id="ARBA00022485"/>
    </source>
</evidence>
<feature type="domain" description="4Fe-4S ferredoxin-type" evidence="5">
    <location>
        <begin position="43"/>
        <end position="72"/>
    </location>
</feature>
<name>A0A6H1WTM4_9BACT</name>
<dbReference type="EMBL" id="CP042909">
    <property type="protein sequence ID" value="QJA06530.1"/>
    <property type="molecule type" value="Genomic_DNA"/>
</dbReference>
<dbReference type="PANTHER" id="PTHR43177:SF3">
    <property type="entry name" value="PROTEIN NRFC HOMOLOG"/>
    <property type="match status" value="1"/>
</dbReference>
<feature type="domain" description="4Fe-4S ferredoxin-type" evidence="5">
    <location>
        <begin position="120"/>
        <end position="149"/>
    </location>
</feature>
<dbReference type="AlphaFoldDB" id="A0A6H1WTM4"/>
<evidence type="ECO:0000259" key="5">
    <source>
        <dbReference type="PROSITE" id="PS51379"/>
    </source>
</evidence>
<dbReference type="KEGG" id="tmai:FVE67_06855"/>
<dbReference type="Pfam" id="PF12797">
    <property type="entry name" value="Fer4_2"/>
    <property type="match status" value="1"/>
</dbReference>
<dbReference type="InterPro" id="IPR017896">
    <property type="entry name" value="4Fe4S_Fe-S-bd"/>
</dbReference>
<evidence type="ECO:0000256" key="4">
    <source>
        <dbReference type="ARBA" id="ARBA00023014"/>
    </source>
</evidence>
<gene>
    <name evidence="6" type="ORF">FVE67_06855</name>
</gene>
<accession>A0A6H1WTM4</accession>
<protein>
    <submittedName>
        <fullName evidence="6">4Fe-4S dicluster domain-containing protein</fullName>
    </submittedName>
</protein>
<evidence type="ECO:0000313" key="6">
    <source>
        <dbReference type="EMBL" id="QJA06530.1"/>
    </source>
</evidence>
<dbReference type="SUPFAM" id="SSF54862">
    <property type="entry name" value="4Fe-4S ferredoxins"/>
    <property type="match status" value="1"/>
</dbReference>
<dbReference type="InterPro" id="IPR017900">
    <property type="entry name" value="4Fe4S_Fe_S_CS"/>
</dbReference>
<dbReference type="Gene3D" id="3.30.70.20">
    <property type="match status" value="2"/>
</dbReference>
<evidence type="ECO:0000256" key="3">
    <source>
        <dbReference type="ARBA" id="ARBA00023004"/>
    </source>
</evidence>
<dbReference type="InterPro" id="IPR050954">
    <property type="entry name" value="ET_IronSulfur_Cluster-Binding"/>
</dbReference>
<evidence type="ECO:0000313" key="7">
    <source>
        <dbReference type="Proteomes" id="UP000501253"/>
    </source>
</evidence>
<proteinExistence type="predicted"/>
<dbReference type="PROSITE" id="PS00198">
    <property type="entry name" value="4FE4S_FER_1"/>
    <property type="match status" value="1"/>
</dbReference>
<dbReference type="GO" id="GO:0051539">
    <property type="term" value="F:4 iron, 4 sulfur cluster binding"/>
    <property type="evidence" value="ECO:0007669"/>
    <property type="project" value="UniProtKB-KW"/>
</dbReference>
<evidence type="ECO:0000256" key="2">
    <source>
        <dbReference type="ARBA" id="ARBA00022723"/>
    </source>
</evidence>